<accession>A0A0A9ACR1</accession>
<sequence length="29" mass="3323">MAFLIQAPFIAIHSTTFFMPTSFKKMNTT</sequence>
<dbReference type="AlphaFoldDB" id="A0A0A9ACR1"/>
<evidence type="ECO:0000313" key="1">
    <source>
        <dbReference type="EMBL" id="JAD44872.1"/>
    </source>
</evidence>
<proteinExistence type="predicted"/>
<organism evidence="1">
    <name type="scientific">Arundo donax</name>
    <name type="common">Giant reed</name>
    <name type="synonym">Donax arundinaceus</name>
    <dbReference type="NCBI Taxonomy" id="35708"/>
    <lineage>
        <taxon>Eukaryota</taxon>
        <taxon>Viridiplantae</taxon>
        <taxon>Streptophyta</taxon>
        <taxon>Embryophyta</taxon>
        <taxon>Tracheophyta</taxon>
        <taxon>Spermatophyta</taxon>
        <taxon>Magnoliopsida</taxon>
        <taxon>Liliopsida</taxon>
        <taxon>Poales</taxon>
        <taxon>Poaceae</taxon>
        <taxon>PACMAD clade</taxon>
        <taxon>Arundinoideae</taxon>
        <taxon>Arundineae</taxon>
        <taxon>Arundo</taxon>
    </lineage>
</organism>
<dbReference type="EMBL" id="GBRH01253023">
    <property type="protein sequence ID" value="JAD44872.1"/>
    <property type="molecule type" value="Transcribed_RNA"/>
</dbReference>
<name>A0A0A9ACR1_ARUDO</name>
<protein>
    <submittedName>
        <fullName evidence="1">Uncharacterized protein</fullName>
    </submittedName>
</protein>
<reference evidence="1" key="1">
    <citation type="submission" date="2014-09" db="EMBL/GenBank/DDBJ databases">
        <authorList>
            <person name="Magalhaes I.L.F."/>
            <person name="Oliveira U."/>
            <person name="Santos F.R."/>
            <person name="Vidigal T.H.D.A."/>
            <person name="Brescovit A.D."/>
            <person name="Santos A.J."/>
        </authorList>
    </citation>
    <scope>NUCLEOTIDE SEQUENCE</scope>
    <source>
        <tissue evidence="1">Shoot tissue taken approximately 20 cm above the soil surface</tissue>
    </source>
</reference>
<reference evidence="1" key="2">
    <citation type="journal article" date="2015" name="Data Brief">
        <title>Shoot transcriptome of the giant reed, Arundo donax.</title>
        <authorList>
            <person name="Barrero R.A."/>
            <person name="Guerrero F.D."/>
            <person name="Moolhuijzen P."/>
            <person name="Goolsby J.A."/>
            <person name="Tidwell J."/>
            <person name="Bellgard S.E."/>
            <person name="Bellgard M.I."/>
        </authorList>
    </citation>
    <scope>NUCLEOTIDE SEQUENCE</scope>
    <source>
        <tissue evidence="1">Shoot tissue taken approximately 20 cm above the soil surface</tissue>
    </source>
</reference>